<evidence type="ECO:0000313" key="5">
    <source>
        <dbReference type="EMBL" id="KAE8719869.1"/>
    </source>
</evidence>
<dbReference type="Proteomes" id="UP000436088">
    <property type="component" value="Unassembled WGS sequence"/>
</dbReference>
<dbReference type="CDD" id="cd01741">
    <property type="entry name" value="GATase1_1"/>
    <property type="match status" value="1"/>
</dbReference>
<dbReference type="SUPFAM" id="SSF52317">
    <property type="entry name" value="Class I glutamine amidotransferase-like"/>
    <property type="match status" value="1"/>
</dbReference>
<comment type="caution">
    <text evidence="5">The sequence shown here is derived from an EMBL/GenBank/DDBJ whole genome shotgun (WGS) entry which is preliminary data.</text>
</comment>
<dbReference type="InterPro" id="IPR029062">
    <property type="entry name" value="Class_I_gatase-like"/>
</dbReference>
<protein>
    <submittedName>
        <fullName evidence="5">Cox19-like CHCH family protein</fullName>
    </submittedName>
</protein>
<comment type="pathway">
    <text evidence="1">Secondary metabolite biosynthesis.</text>
</comment>
<dbReference type="PROSITE" id="PS51273">
    <property type="entry name" value="GATASE_TYPE_1"/>
    <property type="match status" value="1"/>
</dbReference>
<dbReference type="PANTHER" id="PTHR42695:SF13">
    <property type="entry name" value="GLUTAMINE AMIDOTRANSFERASE CLASS-I FAMILY PROTEIN, EXPRESSED"/>
    <property type="match status" value="1"/>
</dbReference>
<dbReference type="InterPro" id="IPR017926">
    <property type="entry name" value="GATASE"/>
</dbReference>
<comment type="similarity">
    <text evidence="2">Belongs to the peptidase C26 family.</text>
</comment>
<evidence type="ECO:0000259" key="4">
    <source>
        <dbReference type="Pfam" id="PF00117"/>
    </source>
</evidence>
<feature type="domain" description="Glutamine amidotransferase" evidence="4">
    <location>
        <begin position="56"/>
        <end position="248"/>
    </location>
</feature>
<evidence type="ECO:0000313" key="6">
    <source>
        <dbReference type="Proteomes" id="UP000436088"/>
    </source>
</evidence>
<reference evidence="5" key="1">
    <citation type="submission" date="2019-09" db="EMBL/GenBank/DDBJ databases">
        <title>Draft genome information of white flower Hibiscus syriacus.</title>
        <authorList>
            <person name="Kim Y.-M."/>
        </authorList>
    </citation>
    <scope>NUCLEOTIDE SEQUENCE [LARGE SCALE GENOMIC DNA]</scope>
    <source>
        <strain evidence="5">YM2019G1</strain>
    </source>
</reference>
<evidence type="ECO:0000256" key="2">
    <source>
        <dbReference type="ARBA" id="ARBA00011083"/>
    </source>
</evidence>
<sequence length="675" mass="76126">MGVAKKFGVLLCAEDSEYVKKRYGGYYGLFVEMLAEEGERWDVFRVANGEFPDDDEIRDFDGFVITGSCSDAHGNDVWICRLVSLLKKLDSLRKKVLGICFGHQLMVTVLCSGVLACCAWSRVTIPGSTSGERQENAVPRPYMDLEPSGPWPTVAHLSILSRALGGKTGRAITDWDIGVRSIHLSSSSSKLFSSLQIPTTLSIIECHRDEVRELPPKAEIIAWSEKTGVEMFRYGDHMMGIQGHPEYTKDILFHLIDRLTQRCYIEDSYGDELRAKLEIVEPHKDAWKKLCTSFLKERHDLCTVSYADVVPRGVRRGSYTAPYADMATRWVRRGAWVVPSATYAPRLLPCREVRSIFDSEVRSIFDSEVRSIFDSEVRSIFDSEVRSIFDSEVRSIFRCKPTIVMCNDFNAIMGNPHHGAVTLTSMGRHSSATPYDLYQDESMNNPYGNIASSSRGRHSSANFFDLNMEMPSTQQSMQFPFDTITSSSRRRHSTASFFDLNVDMSSSSREMHGSSRFLDLNVESMEEPSSPPKEPLREQGADGVETGLFIHPESPQFNSDDDDEVPTNMAQTEPPTHMYEADYGVMYGAEFTDIPNLGDYGFYSFANNGELSLGMEFSSKEEAMMVIKNYNIRNYVLESTALRQKSMYATVSGVKMDAIGWFVYRRGRGKTINEN</sequence>
<evidence type="ECO:0000256" key="1">
    <source>
        <dbReference type="ARBA" id="ARBA00005179"/>
    </source>
</evidence>
<dbReference type="AlphaFoldDB" id="A0A6A3BY10"/>
<gene>
    <name evidence="5" type="ORF">F3Y22_tig00109925pilonHSYRG00088</name>
</gene>
<proteinExistence type="inferred from homology"/>
<dbReference type="GO" id="GO:0005829">
    <property type="term" value="C:cytosol"/>
    <property type="evidence" value="ECO:0007669"/>
    <property type="project" value="TreeGrafter"/>
</dbReference>
<keyword evidence="6" id="KW-1185">Reference proteome</keyword>
<dbReference type="EMBL" id="VEPZ02000780">
    <property type="protein sequence ID" value="KAE8719869.1"/>
    <property type="molecule type" value="Genomic_DNA"/>
</dbReference>
<dbReference type="Pfam" id="PF00117">
    <property type="entry name" value="GATase"/>
    <property type="match status" value="1"/>
</dbReference>
<feature type="region of interest" description="Disordered" evidence="3">
    <location>
        <begin position="554"/>
        <end position="575"/>
    </location>
</feature>
<dbReference type="PANTHER" id="PTHR42695">
    <property type="entry name" value="GLUTAMINE AMIDOTRANSFERASE YLR126C-RELATED"/>
    <property type="match status" value="1"/>
</dbReference>
<organism evidence="5 6">
    <name type="scientific">Hibiscus syriacus</name>
    <name type="common">Rose of Sharon</name>
    <dbReference type="NCBI Taxonomy" id="106335"/>
    <lineage>
        <taxon>Eukaryota</taxon>
        <taxon>Viridiplantae</taxon>
        <taxon>Streptophyta</taxon>
        <taxon>Embryophyta</taxon>
        <taxon>Tracheophyta</taxon>
        <taxon>Spermatophyta</taxon>
        <taxon>Magnoliopsida</taxon>
        <taxon>eudicotyledons</taxon>
        <taxon>Gunneridae</taxon>
        <taxon>Pentapetalae</taxon>
        <taxon>rosids</taxon>
        <taxon>malvids</taxon>
        <taxon>Malvales</taxon>
        <taxon>Malvaceae</taxon>
        <taxon>Malvoideae</taxon>
        <taxon>Hibiscus</taxon>
    </lineage>
</organism>
<accession>A0A6A3BY10</accession>
<dbReference type="Gene3D" id="3.40.50.880">
    <property type="match status" value="2"/>
</dbReference>
<evidence type="ECO:0000256" key="3">
    <source>
        <dbReference type="SAM" id="MobiDB-lite"/>
    </source>
</evidence>
<dbReference type="InterPro" id="IPR044992">
    <property type="entry name" value="ChyE-like"/>
</dbReference>
<name>A0A6A3BY10_HIBSY</name>